<sequence>MAMSAIFIRKTEVAQMGVNKFNCEGYYDPTAYEALTKIEQEAKALRAFRPVVYICSPLAGDMVKNQENARTYCRFAVEAGCVPIAPHIYFTQFMNDNDRRERDLALFMDIVLLSKCAELWVFGEKITSGMSIEIEKAKRKGQLIRYFTETCEEVHR</sequence>
<evidence type="ECO:0000259" key="1">
    <source>
        <dbReference type="Pfam" id="PF24963"/>
    </source>
</evidence>
<dbReference type="EMBL" id="BK014939">
    <property type="protein sequence ID" value="DAD83643.1"/>
    <property type="molecule type" value="Genomic_DNA"/>
</dbReference>
<reference evidence="2" key="1">
    <citation type="journal article" date="2021" name="Proc. Natl. Acad. Sci. U.S.A.">
        <title>A Catalog of Tens of Thousands of Viruses from Human Metagenomes Reveals Hidden Associations with Chronic Diseases.</title>
        <authorList>
            <person name="Tisza M.J."/>
            <person name="Buck C.B."/>
        </authorList>
    </citation>
    <scope>NUCLEOTIDE SEQUENCE</scope>
    <source>
        <strain evidence="2">Ct89Z21</strain>
    </source>
</reference>
<dbReference type="Gene3D" id="3.40.50.10400">
    <property type="entry name" value="Hypothetical protein PA1492"/>
    <property type="match status" value="1"/>
</dbReference>
<dbReference type="Pfam" id="PF24963">
    <property type="entry name" value="DUF7768"/>
    <property type="match status" value="1"/>
</dbReference>
<feature type="domain" description="DUF7768" evidence="1">
    <location>
        <begin position="50"/>
        <end position="147"/>
    </location>
</feature>
<protein>
    <submittedName>
        <fullName evidence="2">N-deoxyribosyltransferase</fullName>
    </submittedName>
</protein>
<proteinExistence type="predicted"/>
<dbReference type="InterPro" id="IPR056670">
    <property type="entry name" value="DUF7768"/>
</dbReference>
<accession>A0A8S5MNY9</accession>
<name>A0A8S5MNY9_9CAUD</name>
<evidence type="ECO:0000313" key="2">
    <source>
        <dbReference type="EMBL" id="DAD83643.1"/>
    </source>
</evidence>
<organism evidence="2">
    <name type="scientific">Siphoviridae sp. ct89Z21</name>
    <dbReference type="NCBI Taxonomy" id="2826168"/>
    <lineage>
        <taxon>Viruses</taxon>
        <taxon>Duplodnaviria</taxon>
        <taxon>Heunggongvirae</taxon>
        <taxon>Uroviricota</taxon>
        <taxon>Caudoviricetes</taxon>
    </lineage>
</organism>